<proteinExistence type="predicted"/>
<dbReference type="Gene3D" id="3.30.710.10">
    <property type="entry name" value="Potassium Channel Kv1.1, Chain A"/>
    <property type="match status" value="1"/>
</dbReference>
<evidence type="ECO:0000313" key="3">
    <source>
        <dbReference type="Proteomes" id="UP001627154"/>
    </source>
</evidence>
<sequence length="347" mass="40405">MAGLKKFEELAKELTKELNAIKGSPPPKILIDSMWKLERFRYREKQVGKALSLPVRDLPVPCRVKFFPRGRVDGSLRSSIMLEYPSIGYSRNVFDVEVTLRIFKHQKVRQEFRKSFVSIGRRQENYWWLDLYEIAQERDLTSDEDGSLTMDCLVTVDPASAKRQDRENPFEFAEEDDQRRYDFYRQLWGTKQFKDVVVLTLGGLVIPAHKIVLAAASPVLEAVFKKHKRMYNLRIYEARKEAVVQLLFYVYTGRLKLCNDVRTLGELLTLAHAYEIKGLKLVCQRRLIEHMDVDNCVDILQACARPGTELLKNAALDFVVKNVRHLRGRLKEIKNHDLYVAVINKMI</sequence>
<dbReference type="SUPFAM" id="SSF54695">
    <property type="entry name" value="POZ domain"/>
    <property type="match status" value="1"/>
</dbReference>
<organism evidence="2 3">
    <name type="scientific">Trichogramma kaykai</name>
    <dbReference type="NCBI Taxonomy" id="54128"/>
    <lineage>
        <taxon>Eukaryota</taxon>
        <taxon>Metazoa</taxon>
        <taxon>Ecdysozoa</taxon>
        <taxon>Arthropoda</taxon>
        <taxon>Hexapoda</taxon>
        <taxon>Insecta</taxon>
        <taxon>Pterygota</taxon>
        <taxon>Neoptera</taxon>
        <taxon>Endopterygota</taxon>
        <taxon>Hymenoptera</taxon>
        <taxon>Apocrita</taxon>
        <taxon>Proctotrupomorpha</taxon>
        <taxon>Chalcidoidea</taxon>
        <taxon>Trichogrammatidae</taxon>
        <taxon>Trichogramma</taxon>
    </lineage>
</organism>
<feature type="domain" description="BTB" evidence="1">
    <location>
        <begin position="194"/>
        <end position="259"/>
    </location>
</feature>
<dbReference type="AlphaFoldDB" id="A0ABD2WLZ9"/>
<protein>
    <recommendedName>
        <fullName evidence="1">BTB domain-containing protein</fullName>
    </recommendedName>
</protein>
<comment type="caution">
    <text evidence="2">The sequence shown here is derived from an EMBL/GenBank/DDBJ whole genome shotgun (WGS) entry which is preliminary data.</text>
</comment>
<evidence type="ECO:0000259" key="1">
    <source>
        <dbReference type="PROSITE" id="PS50097"/>
    </source>
</evidence>
<keyword evidence="3" id="KW-1185">Reference proteome</keyword>
<dbReference type="SMART" id="SM00225">
    <property type="entry name" value="BTB"/>
    <property type="match status" value="1"/>
</dbReference>
<gene>
    <name evidence="2" type="ORF">TKK_011739</name>
</gene>
<dbReference type="InterPro" id="IPR000210">
    <property type="entry name" value="BTB/POZ_dom"/>
</dbReference>
<dbReference type="Proteomes" id="UP001627154">
    <property type="component" value="Unassembled WGS sequence"/>
</dbReference>
<dbReference type="CDD" id="cd18186">
    <property type="entry name" value="BTB_POZ_ZBTB_KLHL-like"/>
    <property type="match status" value="1"/>
</dbReference>
<dbReference type="EMBL" id="JBJJXI010000095">
    <property type="protein sequence ID" value="KAL3393872.1"/>
    <property type="molecule type" value="Genomic_DNA"/>
</dbReference>
<name>A0ABD2WLZ9_9HYME</name>
<evidence type="ECO:0000313" key="2">
    <source>
        <dbReference type="EMBL" id="KAL3393872.1"/>
    </source>
</evidence>
<dbReference type="CDD" id="cd14733">
    <property type="entry name" value="BACK"/>
    <property type="match status" value="1"/>
</dbReference>
<reference evidence="2 3" key="1">
    <citation type="journal article" date="2024" name="bioRxiv">
        <title>A reference genome for Trichogramma kaykai: A tiny desert-dwelling parasitoid wasp with competing sex-ratio distorters.</title>
        <authorList>
            <person name="Culotta J."/>
            <person name="Lindsey A.R."/>
        </authorList>
    </citation>
    <scope>NUCLEOTIDE SEQUENCE [LARGE SCALE GENOMIC DNA]</scope>
    <source>
        <strain evidence="2 3">KSX58</strain>
    </source>
</reference>
<accession>A0ABD2WLZ9</accession>
<dbReference type="InterPro" id="IPR011333">
    <property type="entry name" value="SKP1/BTB/POZ_sf"/>
</dbReference>
<dbReference type="PANTHER" id="PTHR24413">
    <property type="entry name" value="SPECKLE-TYPE POZ PROTEIN"/>
    <property type="match status" value="1"/>
</dbReference>
<dbReference type="Pfam" id="PF00651">
    <property type="entry name" value="BTB"/>
    <property type="match status" value="1"/>
</dbReference>
<dbReference type="PROSITE" id="PS50097">
    <property type="entry name" value="BTB"/>
    <property type="match status" value="1"/>
</dbReference>